<evidence type="ECO:0000313" key="2">
    <source>
        <dbReference type="EMBL" id="KAG6942559.1"/>
    </source>
</evidence>
<feature type="compositionally biased region" description="Polar residues" evidence="1">
    <location>
        <begin position="8"/>
        <end position="18"/>
    </location>
</feature>
<feature type="compositionally biased region" description="Polar residues" evidence="1">
    <location>
        <begin position="39"/>
        <end position="58"/>
    </location>
</feature>
<comment type="caution">
    <text evidence="2">The sequence shown here is derived from an EMBL/GenBank/DDBJ whole genome shotgun (WGS) entry which is preliminary data.</text>
</comment>
<dbReference type="EMBL" id="JAENGY010003054">
    <property type="protein sequence ID" value="KAG6942559.1"/>
    <property type="molecule type" value="Genomic_DNA"/>
</dbReference>
<reference evidence="2" key="1">
    <citation type="submission" date="2021-01" db="EMBL/GenBank/DDBJ databases">
        <title>Phytophthora aleatoria, a newly-described species from Pinus radiata is distinct from Phytophthora cactorum isolates based on comparative genomics.</title>
        <authorList>
            <person name="Mcdougal R."/>
            <person name="Panda P."/>
            <person name="Williams N."/>
            <person name="Studholme D.J."/>
        </authorList>
    </citation>
    <scope>NUCLEOTIDE SEQUENCE</scope>
    <source>
        <strain evidence="2">NZFS 4037</strain>
    </source>
</reference>
<evidence type="ECO:0000313" key="3">
    <source>
        <dbReference type="Proteomes" id="UP000709295"/>
    </source>
</evidence>
<feature type="region of interest" description="Disordered" evidence="1">
    <location>
        <begin position="1"/>
        <end position="58"/>
    </location>
</feature>
<proteinExistence type="predicted"/>
<protein>
    <submittedName>
        <fullName evidence="2">Uncharacterized protein</fullName>
    </submittedName>
</protein>
<accession>A0A8J5IWJ0</accession>
<dbReference type="Proteomes" id="UP000709295">
    <property type="component" value="Unassembled WGS sequence"/>
</dbReference>
<dbReference type="AlphaFoldDB" id="A0A8J5IWJ0"/>
<evidence type="ECO:0000256" key="1">
    <source>
        <dbReference type="SAM" id="MobiDB-lite"/>
    </source>
</evidence>
<name>A0A8J5IWJ0_9STRA</name>
<sequence>MEQLCAHQATTVHPTNEVQAPDRNGNAQSPPDVAPAASLAQQEAPSAAVTTEMTLHPR</sequence>
<organism evidence="2 3">
    <name type="scientific">Phytophthora aleatoria</name>
    <dbReference type="NCBI Taxonomy" id="2496075"/>
    <lineage>
        <taxon>Eukaryota</taxon>
        <taxon>Sar</taxon>
        <taxon>Stramenopiles</taxon>
        <taxon>Oomycota</taxon>
        <taxon>Peronosporomycetes</taxon>
        <taxon>Peronosporales</taxon>
        <taxon>Peronosporaceae</taxon>
        <taxon>Phytophthora</taxon>
    </lineage>
</organism>
<keyword evidence="3" id="KW-1185">Reference proteome</keyword>
<gene>
    <name evidence="2" type="ORF">JG688_00018050</name>
</gene>